<feature type="region of interest" description="Disordered" evidence="1">
    <location>
        <begin position="203"/>
        <end position="260"/>
    </location>
</feature>
<accession>A0A4Y2M8J9</accession>
<organism evidence="2 3">
    <name type="scientific">Araneus ventricosus</name>
    <name type="common">Orbweaver spider</name>
    <name type="synonym">Epeira ventricosa</name>
    <dbReference type="NCBI Taxonomy" id="182803"/>
    <lineage>
        <taxon>Eukaryota</taxon>
        <taxon>Metazoa</taxon>
        <taxon>Ecdysozoa</taxon>
        <taxon>Arthropoda</taxon>
        <taxon>Chelicerata</taxon>
        <taxon>Arachnida</taxon>
        <taxon>Araneae</taxon>
        <taxon>Araneomorphae</taxon>
        <taxon>Entelegynae</taxon>
        <taxon>Araneoidea</taxon>
        <taxon>Araneidae</taxon>
        <taxon>Araneus</taxon>
    </lineage>
</organism>
<name>A0A4Y2M8J9_ARAVE</name>
<gene>
    <name evidence="2" type="ORF">AVEN_273584_1</name>
</gene>
<feature type="compositionally biased region" description="Polar residues" evidence="1">
    <location>
        <begin position="108"/>
        <end position="133"/>
    </location>
</feature>
<dbReference type="Proteomes" id="UP000499080">
    <property type="component" value="Unassembled WGS sequence"/>
</dbReference>
<feature type="compositionally biased region" description="Low complexity" evidence="1">
    <location>
        <begin position="155"/>
        <end position="169"/>
    </location>
</feature>
<reference evidence="2 3" key="1">
    <citation type="journal article" date="2019" name="Sci. Rep.">
        <title>Orb-weaving spider Araneus ventricosus genome elucidates the spidroin gene catalogue.</title>
        <authorList>
            <person name="Kono N."/>
            <person name="Nakamura H."/>
            <person name="Ohtoshi R."/>
            <person name="Moran D.A.P."/>
            <person name="Shinohara A."/>
            <person name="Yoshida Y."/>
            <person name="Fujiwara M."/>
            <person name="Mori M."/>
            <person name="Tomita M."/>
            <person name="Arakawa K."/>
        </authorList>
    </citation>
    <scope>NUCLEOTIDE SEQUENCE [LARGE SCALE GENOMIC DNA]</scope>
</reference>
<evidence type="ECO:0000256" key="1">
    <source>
        <dbReference type="SAM" id="MobiDB-lite"/>
    </source>
</evidence>
<evidence type="ECO:0000313" key="2">
    <source>
        <dbReference type="EMBL" id="GBN22932.1"/>
    </source>
</evidence>
<comment type="caution">
    <text evidence="2">The sequence shown here is derived from an EMBL/GenBank/DDBJ whole genome shotgun (WGS) entry which is preliminary data.</text>
</comment>
<feature type="compositionally biased region" description="Polar residues" evidence="1">
    <location>
        <begin position="222"/>
        <end position="231"/>
    </location>
</feature>
<dbReference type="EMBL" id="BGPR01006922">
    <property type="protein sequence ID" value="GBN22932.1"/>
    <property type="molecule type" value="Genomic_DNA"/>
</dbReference>
<evidence type="ECO:0000313" key="3">
    <source>
        <dbReference type="Proteomes" id="UP000499080"/>
    </source>
</evidence>
<feature type="region of interest" description="Disordered" evidence="1">
    <location>
        <begin position="155"/>
        <end position="178"/>
    </location>
</feature>
<proteinExistence type="predicted"/>
<sequence>MYQVFTPLHYGFEIESTFGTANKTIPANNDRLRELHGTNTTRDSLRASSAWSTQPQFHSAQFHSAALLCITPSLSSLQTPLIAPQALHSGPPPQLTLGTPLWHQRNSLSLSTQRKLSTAPAQGSHSGPPTQGTPLGHLRALHSAQLTPLSATPLSLSHSAQLHSATSSSGHSTQTCQHQLTQGLPLSLLTGTRSHSFNSLKGPPLFPSFLPSGHSNKRKWRGSTSRHSNFQPIHLGRSFTGRSAPTDFTYGRSNPLLPSA</sequence>
<feature type="region of interest" description="Disordered" evidence="1">
    <location>
        <begin position="108"/>
        <end position="136"/>
    </location>
</feature>
<protein>
    <submittedName>
        <fullName evidence="2">Uncharacterized protein</fullName>
    </submittedName>
</protein>
<keyword evidence="3" id="KW-1185">Reference proteome</keyword>
<dbReference type="AlphaFoldDB" id="A0A4Y2M8J9"/>